<geneLocation type="plasmid" evidence="1 2">
    <name>LkipL4719</name>
</geneLocation>
<dbReference type="PATRIC" id="fig|762051.18.peg.2094"/>
<sequence>MASMINHKSAKIVVTIVAFENNNIKNTNSKNEIGR</sequence>
<gene>
    <name evidence="1" type="ordered locus">LKI_10551</name>
</gene>
<dbReference type="Proteomes" id="UP000002362">
    <property type="component" value="Plasmid LkipL4719"/>
</dbReference>
<evidence type="ECO:0000313" key="2">
    <source>
        <dbReference type="Proteomes" id="UP000002362"/>
    </source>
</evidence>
<name>D5SZP0_LEUKI</name>
<dbReference type="EMBL" id="CP001755">
    <property type="protein sequence ID" value="ADG39489.1"/>
    <property type="molecule type" value="Genomic_DNA"/>
</dbReference>
<dbReference type="KEGG" id="lki:LKI_10551"/>
<organism evidence="1 2">
    <name type="scientific">Leuconostoc kimchii (strain IMSNU 11154 / KCTC 2386 / IH25)</name>
    <dbReference type="NCBI Taxonomy" id="762051"/>
    <lineage>
        <taxon>Bacteria</taxon>
        <taxon>Bacillati</taxon>
        <taxon>Bacillota</taxon>
        <taxon>Bacilli</taxon>
        <taxon>Lactobacillales</taxon>
        <taxon>Lactobacillaceae</taxon>
        <taxon>Leuconostoc</taxon>
    </lineage>
</organism>
<proteinExistence type="predicted"/>
<dbReference type="HOGENOM" id="CLU_3365676_0_0_9"/>
<accession>D5SZP0</accession>
<evidence type="ECO:0000313" key="1">
    <source>
        <dbReference type="EMBL" id="ADG39489.1"/>
    </source>
</evidence>
<dbReference type="AlphaFoldDB" id="D5SZP0"/>
<reference evidence="1 2" key="1">
    <citation type="journal article" date="2010" name="J. Bacteriol.">
        <title>Complete genome sequence analysis of Leuconostoc kimchii IMSNU 11154.</title>
        <authorList>
            <person name="Oh H.M."/>
            <person name="Cho Y.J."/>
            <person name="Kim B.K."/>
            <person name="Roe J.H."/>
            <person name="Kang S.O."/>
            <person name="Nahm B.H."/>
            <person name="Jeong G."/>
            <person name="Han H.U."/>
            <person name="Chun J."/>
        </authorList>
    </citation>
    <scope>NUCLEOTIDE SEQUENCE [LARGE SCALE GENOMIC DNA]</scope>
    <source>
        <strain evidence="2">IMSNU 11154 / KCTC 2386 / IH25</strain>
        <plasmid evidence="1 2">LkipL4719</plasmid>
    </source>
</reference>
<keyword evidence="1" id="KW-0614">Plasmid</keyword>
<protein>
    <submittedName>
        <fullName evidence="1">Uncharacterized protein</fullName>
    </submittedName>
</protein>